<protein>
    <submittedName>
        <fullName evidence="1">Uncharacterized protein</fullName>
    </submittedName>
</protein>
<comment type="caution">
    <text evidence="1">The sequence shown here is derived from an EMBL/GenBank/DDBJ whole genome shotgun (WGS) entry which is preliminary data.</text>
</comment>
<sequence length="696" mass="73556">MGSNFLPPAKRSMAAPNPYSSNGSFKRSKQPPPPLSIPLGHVAFRLLCHPSRIGGVIGKSGTVIRNLQQVTGAKIRVEDALSESPDRVILVIAPSALSGRVFLRNTHQNFGEQNGDCGGGGDNEGVEVSKAQEACLRVFERILEVAAENGGREVGDGLVSCRLLADTGQVGSVIGKGGKVVEKIRKDTGCKVRILTDNLPACTVSSDEIIEIEGNVSAVKRALVAVCRRLQDCPPADRTKMMGNKSIEAVQHETLVSVPHETLNAVQRETLPDLQVDHLLHRSSVVSTTPSSSNSFATGARSLSAEVNGVSTLDPKSFQREVTFRLLCSNDRVGGVIGKGGSIVRALQNETGATISIGPSVADCEDRLVTVTASEDPESVYSPAQKCVVLVFSRSVEAGFERGQDSGSNKGSGVTARLVVPTNQVGCLLGKGGAIVSEMRKATGTSIKIIGNDQVPKCAADNDQMVQFYFDVGFDIIMGLMHPICHLFTISGEFSNVQDALYNATGRVRDNLFASTQNSTGTRSISSVLADTSPYGRLRDPVPTGSQPVVGSSHSLSRHTLTHGMDHLGLSQNLDHPPSPGLWTSKTVAGINSRGINDVGRGLTYLKGGLELGSGSKTAILTNTTLEIIVPNYVIGSVYGENGSNLVRLRQISGAKVIIHEPRPGTTDRTIVISGTPDETQAAQSLLQAFILTGSS</sequence>
<name>A0ACB9KPD5_BAUVA</name>
<dbReference type="EMBL" id="CM039438">
    <property type="protein sequence ID" value="KAI4299171.1"/>
    <property type="molecule type" value="Genomic_DNA"/>
</dbReference>
<dbReference type="Proteomes" id="UP000828941">
    <property type="component" value="Chromosome 13"/>
</dbReference>
<organism evidence="1 2">
    <name type="scientific">Bauhinia variegata</name>
    <name type="common">Purple orchid tree</name>
    <name type="synonym">Phanera variegata</name>
    <dbReference type="NCBI Taxonomy" id="167791"/>
    <lineage>
        <taxon>Eukaryota</taxon>
        <taxon>Viridiplantae</taxon>
        <taxon>Streptophyta</taxon>
        <taxon>Embryophyta</taxon>
        <taxon>Tracheophyta</taxon>
        <taxon>Spermatophyta</taxon>
        <taxon>Magnoliopsida</taxon>
        <taxon>eudicotyledons</taxon>
        <taxon>Gunneridae</taxon>
        <taxon>Pentapetalae</taxon>
        <taxon>rosids</taxon>
        <taxon>fabids</taxon>
        <taxon>Fabales</taxon>
        <taxon>Fabaceae</taxon>
        <taxon>Cercidoideae</taxon>
        <taxon>Cercideae</taxon>
        <taxon>Bauhiniinae</taxon>
        <taxon>Bauhinia</taxon>
    </lineage>
</organism>
<evidence type="ECO:0000313" key="2">
    <source>
        <dbReference type="Proteomes" id="UP000828941"/>
    </source>
</evidence>
<proteinExistence type="predicted"/>
<keyword evidence="2" id="KW-1185">Reference proteome</keyword>
<accession>A0ACB9KPD5</accession>
<evidence type="ECO:0000313" key="1">
    <source>
        <dbReference type="EMBL" id="KAI4299171.1"/>
    </source>
</evidence>
<reference evidence="1 2" key="1">
    <citation type="journal article" date="2022" name="DNA Res.">
        <title>Chromosomal-level genome assembly of the orchid tree Bauhinia variegata (Leguminosae; Cercidoideae) supports the allotetraploid origin hypothesis of Bauhinia.</title>
        <authorList>
            <person name="Zhong Y."/>
            <person name="Chen Y."/>
            <person name="Zheng D."/>
            <person name="Pang J."/>
            <person name="Liu Y."/>
            <person name="Luo S."/>
            <person name="Meng S."/>
            <person name="Qian L."/>
            <person name="Wei D."/>
            <person name="Dai S."/>
            <person name="Zhou R."/>
        </authorList>
    </citation>
    <scope>NUCLEOTIDE SEQUENCE [LARGE SCALE GENOMIC DNA]</scope>
    <source>
        <strain evidence="1">BV-YZ2020</strain>
    </source>
</reference>
<gene>
    <name evidence="1" type="ORF">L6164_032654</name>
</gene>